<dbReference type="EMBL" id="SZVP01000025">
    <property type="protein sequence ID" value="TMM41428.1"/>
    <property type="molecule type" value="Genomic_DNA"/>
</dbReference>
<accession>A0A8H2JKW7</accession>
<dbReference type="AlphaFoldDB" id="A0A8H2JKW7"/>
<evidence type="ECO:0000313" key="1">
    <source>
        <dbReference type="EMBL" id="TMM41428.1"/>
    </source>
</evidence>
<dbReference type="Proteomes" id="UP000307702">
    <property type="component" value="Unassembled WGS sequence"/>
</dbReference>
<reference evidence="1 2" key="1">
    <citation type="submission" date="2019-05" db="EMBL/GenBank/DDBJ databases">
        <title>Colwellia ponticola sp. nov., isolated from seawater.</title>
        <authorList>
            <person name="Yoon J.-H."/>
        </authorList>
    </citation>
    <scope>NUCLEOTIDE SEQUENCE [LARGE SCALE GENOMIC DNA]</scope>
    <source>
        <strain evidence="1 2">OISW-25</strain>
    </source>
</reference>
<keyword evidence="2" id="KW-1185">Reference proteome</keyword>
<dbReference type="RefSeq" id="WP_138624456.1">
    <property type="nucleotide sequence ID" value="NZ_SZVP01000025.1"/>
</dbReference>
<sequence>MDIHHYTTLETLALILESKKIRFNRLTNVDDVQESENFGQYDLSPFIYISCWTLSTEESIPLWKMYTSNMKGVRITFDGEPFHYRKPEVSDLPELNIELDENLLSPMTFKQMMSPSYFITPSFLSKEKFGKKVAYVDDVTGIYENSVAIQVESDGKAHMTMPGAGNVAIHKNKVWEFQEEFRYALIAFPPPTGGYSNENISEISDVAINSIYHGKKPEVDYIDLDICPEKLENMTITLGPLATYADEIILKALVSKYCPNANIKNSNLQGKIR</sequence>
<proteinExistence type="predicted"/>
<gene>
    <name evidence="1" type="ORF">FCS21_15575</name>
</gene>
<name>A0A8H2JKW7_9GAMM</name>
<comment type="caution">
    <text evidence="1">The sequence shown here is derived from an EMBL/GenBank/DDBJ whole genome shotgun (WGS) entry which is preliminary data.</text>
</comment>
<protein>
    <submittedName>
        <fullName evidence="1">DUF2971 domain-containing protein</fullName>
    </submittedName>
</protein>
<organism evidence="1 2">
    <name type="scientific">Colwellia ponticola</name>
    <dbReference type="NCBI Taxonomy" id="2304625"/>
    <lineage>
        <taxon>Bacteria</taxon>
        <taxon>Pseudomonadati</taxon>
        <taxon>Pseudomonadota</taxon>
        <taxon>Gammaproteobacteria</taxon>
        <taxon>Alteromonadales</taxon>
        <taxon>Colwelliaceae</taxon>
        <taxon>Colwellia</taxon>
    </lineage>
</organism>
<dbReference type="OrthoDB" id="7852032at2"/>
<evidence type="ECO:0000313" key="2">
    <source>
        <dbReference type="Proteomes" id="UP000307702"/>
    </source>
</evidence>